<comment type="catalytic activity">
    <reaction evidence="10 11">
        <text>uridine(2552) in 23S rRNA + S-adenosyl-L-methionine = 2'-O-methyluridine(2552) in 23S rRNA + S-adenosyl-L-homocysteine + H(+)</text>
        <dbReference type="Rhea" id="RHEA:42720"/>
        <dbReference type="Rhea" id="RHEA-COMP:10202"/>
        <dbReference type="Rhea" id="RHEA-COMP:10203"/>
        <dbReference type="ChEBI" id="CHEBI:15378"/>
        <dbReference type="ChEBI" id="CHEBI:57856"/>
        <dbReference type="ChEBI" id="CHEBI:59789"/>
        <dbReference type="ChEBI" id="CHEBI:65315"/>
        <dbReference type="ChEBI" id="CHEBI:74478"/>
        <dbReference type="EC" id="2.1.1.166"/>
    </reaction>
</comment>
<dbReference type="SUPFAM" id="SSF53335">
    <property type="entry name" value="S-adenosyl-L-methionine-dependent methyltransferases"/>
    <property type="match status" value="1"/>
</dbReference>
<organism evidence="15 16">
    <name type="scientific">Paramesorhizobium deserti</name>
    <dbReference type="NCBI Taxonomy" id="1494590"/>
    <lineage>
        <taxon>Bacteria</taxon>
        <taxon>Pseudomonadati</taxon>
        <taxon>Pseudomonadota</taxon>
        <taxon>Alphaproteobacteria</taxon>
        <taxon>Hyphomicrobiales</taxon>
        <taxon>Phyllobacteriaceae</taxon>
        <taxon>Paramesorhizobium</taxon>
    </lineage>
</organism>
<dbReference type="InterPro" id="IPR015507">
    <property type="entry name" value="rRNA-MeTfrase_E"/>
</dbReference>
<evidence type="ECO:0000313" key="15">
    <source>
        <dbReference type="EMBL" id="KXF78525.1"/>
    </source>
</evidence>
<protein>
    <recommendedName>
        <fullName evidence="7 11">Ribosomal RNA large subunit methyltransferase E</fullName>
        <ecNumber evidence="6 11">2.1.1.166</ecNumber>
    </recommendedName>
    <alternativeName>
        <fullName evidence="9 11">23S rRNA Um2552 methyltransferase</fullName>
    </alternativeName>
    <alternativeName>
        <fullName evidence="8 11">rRNA (uridine-2'-O-)-methyltransferase</fullName>
    </alternativeName>
</protein>
<dbReference type="AlphaFoldDB" id="A0A135HZB7"/>
<evidence type="ECO:0000313" key="16">
    <source>
        <dbReference type="Proteomes" id="UP000070107"/>
    </source>
</evidence>
<dbReference type="RefSeq" id="WP_068879794.1">
    <property type="nucleotide sequence ID" value="NZ_LNTU01000001.1"/>
</dbReference>
<feature type="domain" description="Ribosomal RNA methyltransferase FtsJ" evidence="14">
    <location>
        <begin position="56"/>
        <end position="234"/>
    </location>
</feature>
<accession>A0A135HZB7</accession>
<feature type="compositionally biased region" description="Basic residues" evidence="13">
    <location>
        <begin position="20"/>
        <end position="29"/>
    </location>
</feature>
<feature type="binding site" evidence="11">
    <location>
        <position position="111"/>
    </location>
    <ligand>
        <name>S-adenosyl-L-methionine</name>
        <dbReference type="ChEBI" id="CHEBI:59789"/>
    </ligand>
</feature>
<reference evidence="15 16" key="1">
    <citation type="submission" date="2015-11" db="EMBL/GenBank/DDBJ databases">
        <title>Draft genome sequence of Paramesorhizobium deserti A-3-E, a strain highly resistant to diverse beta-lactam antibiotics.</title>
        <authorList>
            <person name="Lv R."/>
            <person name="Yang X."/>
            <person name="Fang N."/>
            <person name="Guo J."/>
            <person name="Luo X."/>
            <person name="Peng F."/>
            <person name="Yang R."/>
            <person name="Cui Y."/>
            <person name="Fang C."/>
            <person name="Song Y."/>
        </authorList>
    </citation>
    <scope>NUCLEOTIDE SEQUENCE [LARGE SCALE GENOMIC DNA]</scope>
    <source>
        <strain evidence="15 16">A-3-E</strain>
    </source>
</reference>
<evidence type="ECO:0000256" key="2">
    <source>
        <dbReference type="ARBA" id="ARBA00022603"/>
    </source>
</evidence>
<evidence type="ECO:0000256" key="10">
    <source>
        <dbReference type="ARBA" id="ARBA00048970"/>
    </source>
</evidence>
<evidence type="ECO:0000256" key="1">
    <source>
        <dbReference type="ARBA" id="ARBA00022552"/>
    </source>
</evidence>
<dbReference type="Gene3D" id="3.40.50.150">
    <property type="entry name" value="Vaccinia Virus protein VP39"/>
    <property type="match status" value="1"/>
</dbReference>
<keyword evidence="11" id="KW-0963">Cytoplasm</keyword>
<evidence type="ECO:0000256" key="6">
    <source>
        <dbReference type="ARBA" id="ARBA00038861"/>
    </source>
</evidence>
<dbReference type="EMBL" id="LNTU01000001">
    <property type="protein sequence ID" value="KXF78525.1"/>
    <property type="molecule type" value="Genomic_DNA"/>
</dbReference>
<evidence type="ECO:0000256" key="11">
    <source>
        <dbReference type="HAMAP-Rule" id="MF_01547"/>
    </source>
</evidence>
<keyword evidence="3 11" id="KW-0808">Transferase</keyword>
<dbReference type="InterPro" id="IPR029063">
    <property type="entry name" value="SAM-dependent_MTases_sf"/>
</dbReference>
<dbReference type="PANTHER" id="PTHR10920">
    <property type="entry name" value="RIBOSOMAL RNA METHYLTRANSFERASE"/>
    <property type="match status" value="1"/>
</dbReference>
<dbReference type="InterPro" id="IPR002877">
    <property type="entry name" value="RNA_MeTrfase_FtsJ_dom"/>
</dbReference>
<evidence type="ECO:0000256" key="3">
    <source>
        <dbReference type="ARBA" id="ARBA00022679"/>
    </source>
</evidence>
<evidence type="ECO:0000256" key="9">
    <source>
        <dbReference type="ARBA" id="ARBA00042745"/>
    </source>
</evidence>
<feature type="compositionally biased region" description="Gly residues" evidence="13">
    <location>
        <begin position="7"/>
        <end position="17"/>
    </location>
</feature>
<comment type="caution">
    <text evidence="15">The sequence shown here is derived from an EMBL/GenBank/DDBJ whole genome shotgun (WGS) entry which is preliminary data.</text>
</comment>
<feature type="binding site" evidence="11">
    <location>
        <position position="90"/>
    </location>
    <ligand>
        <name>S-adenosyl-L-methionine</name>
        <dbReference type="ChEBI" id="CHEBI:59789"/>
    </ligand>
</feature>
<dbReference type="InterPro" id="IPR050082">
    <property type="entry name" value="RNA_methyltr_RlmE"/>
</dbReference>
<dbReference type="HAMAP" id="MF_01547">
    <property type="entry name" value="RNA_methyltr_E"/>
    <property type="match status" value="1"/>
</dbReference>
<keyword evidence="2 11" id="KW-0489">Methyltransferase</keyword>
<feature type="binding site" evidence="11">
    <location>
        <position position="88"/>
    </location>
    <ligand>
        <name>S-adenosyl-L-methionine</name>
        <dbReference type="ChEBI" id="CHEBI:59789"/>
    </ligand>
</feature>
<dbReference type="Proteomes" id="UP000070107">
    <property type="component" value="Unassembled WGS sequence"/>
</dbReference>
<comment type="function">
    <text evidence="5 11">Specifically methylates the uridine in position 2552 of 23S rRNA at the 2'-O position of the ribose in the fully assembled 50S ribosomal subunit.</text>
</comment>
<evidence type="ECO:0000256" key="13">
    <source>
        <dbReference type="SAM" id="MobiDB-lite"/>
    </source>
</evidence>
<dbReference type="STRING" id="1494590.ATN84_01650"/>
<evidence type="ECO:0000259" key="14">
    <source>
        <dbReference type="Pfam" id="PF01728"/>
    </source>
</evidence>
<keyword evidence="4 11" id="KW-0949">S-adenosyl-L-methionine</keyword>
<dbReference type="EC" id="2.1.1.166" evidence="6 11"/>
<evidence type="ECO:0000256" key="7">
    <source>
        <dbReference type="ARBA" id="ARBA00041129"/>
    </source>
</evidence>
<gene>
    <name evidence="11" type="primary">rlmE</name>
    <name evidence="11" type="synonym">ftsJ</name>
    <name evidence="11" type="synonym">rrmJ</name>
    <name evidence="15" type="ORF">ATN84_01650</name>
</gene>
<feature type="binding site" evidence="11">
    <location>
        <position position="151"/>
    </location>
    <ligand>
        <name>S-adenosyl-L-methionine</name>
        <dbReference type="ChEBI" id="CHEBI:59789"/>
    </ligand>
</feature>
<feature type="binding site" evidence="11">
    <location>
        <position position="127"/>
    </location>
    <ligand>
        <name>S-adenosyl-L-methionine</name>
        <dbReference type="ChEBI" id="CHEBI:59789"/>
    </ligand>
</feature>
<dbReference type="PANTHER" id="PTHR10920:SF18">
    <property type="entry name" value="RRNA METHYLTRANSFERASE 2, MITOCHONDRIAL"/>
    <property type="match status" value="1"/>
</dbReference>
<dbReference type="Pfam" id="PF01728">
    <property type="entry name" value="FtsJ"/>
    <property type="match status" value="1"/>
</dbReference>
<dbReference type="PIRSF" id="PIRSF005461">
    <property type="entry name" value="23S_rRNA_mtase"/>
    <property type="match status" value="1"/>
</dbReference>
<evidence type="ECO:0000256" key="5">
    <source>
        <dbReference type="ARBA" id="ARBA00037569"/>
    </source>
</evidence>
<proteinExistence type="inferred from homology"/>
<keyword evidence="16" id="KW-1185">Reference proteome</keyword>
<dbReference type="OrthoDB" id="9790080at2"/>
<evidence type="ECO:0000256" key="8">
    <source>
        <dbReference type="ARBA" id="ARBA00041995"/>
    </source>
</evidence>
<dbReference type="GO" id="GO:0005737">
    <property type="term" value="C:cytoplasm"/>
    <property type="evidence" value="ECO:0007669"/>
    <property type="project" value="UniProtKB-SubCell"/>
</dbReference>
<comment type="similarity">
    <text evidence="11">Belongs to the class I-like SAM-binding methyltransferase superfamily. RNA methyltransferase RlmE family.</text>
</comment>
<feature type="region of interest" description="Disordered" evidence="13">
    <location>
        <begin position="1"/>
        <end position="31"/>
    </location>
</feature>
<evidence type="ECO:0000256" key="4">
    <source>
        <dbReference type="ARBA" id="ARBA00022691"/>
    </source>
</evidence>
<keyword evidence="1 11" id="KW-0698">rRNA processing</keyword>
<evidence type="ECO:0000256" key="12">
    <source>
        <dbReference type="PIRSR" id="PIRSR005461-1"/>
    </source>
</evidence>
<name>A0A135HZB7_9HYPH</name>
<sequence length="236" mass="25775">MKKPGGTKTGGRGGAGTRGLHTRVKKKAGTIKESSRRWLERHLNDPYVQKSKQEGYRSRAAFKLIEINDRYKILKKGQKIIDLGAAPGGWSQIAAGIVGSTNDDPQVVGIDYLDVDPLPGVIMLKMDFLDEDAPDKLIEALGGQPDVVLSDMAAPTTGHRRTDHLRTAHLCEVAADFAISVLKPGGHFLTKTFQGGTENELLTLLKQNFKSVHHVKPPASRAESVELYLLARDFKG</sequence>
<comment type="subcellular location">
    <subcellularLocation>
        <location evidence="11">Cytoplasm</location>
    </subcellularLocation>
</comment>
<feature type="active site" description="Proton acceptor" evidence="11 12">
    <location>
        <position position="191"/>
    </location>
</feature>
<dbReference type="GO" id="GO:0008650">
    <property type="term" value="F:rRNA (uridine-2'-O-)-methyltransferase activity"/>
    <property type="evidence" value="ECO:0007669"/>
    <property type="project" value="UniProtKB-UniRule"/>
</dbReference>